<evidence type="ECO:0000313" key="14">
    <source>
        <dbReference type="Proteomes" id="UP000272537"/>
    </source>
</evidence>
<evidence type="ECO:0000313" key="7">
    <source>
        <dbReference type="EMBL" id="ECX6925801.1"/>
    </source>
</evidence>
<proteinExistence type="predicted"/>
<feature type="transmembrane region" description="Helical" evidence="1">
    <location>
        <begin position="6"/>
        <end position="24"/>
    </location>
</feature>
<dbReference type="EMBL" id="AABGUK010000001">
    <property type="protein sequence ID" value="EAH4241312.1"/>
    <property type="molecule type" value="Genomic_DNA"/>
</dbReference>
<dbReference type="EMBL" id="DAAEZQ010000007">
    <property type="protein sequence ID" value="HAA9722987.1"/>
    <property type="molecule type" value="Genomic_DNA"/>
</dbReference>
<reference evidence="8 19" key="5">
    <citation type="submission" date="2019-09" db="EMBL/GenBank/DDBJ databases">
        <authorList>
            <consortium name="PulseNet: The National Subtyping Network for Foodborne Disease Surveillance"/>
            <person name="Tarr C.L."/>
            <person name="Trees E."/>
            <person name="Katz L.S."/>
            <person name="Carleton-Romer H.A."/>
            <person name="Stroika S."/>
            <person name="Kucerova Z."/>
            <person name="Roache K.F."/>
            <person name="Sabol A.L."/>
            <person name="Besser J."/>
            <person name="Gerner-Smidt P."/>
        </authorList>
    </citation>
    <scope>NUCLEOTIDE SEQUENCE [LARGE SCALE GENOMIC DNA]</scope>
    <source>
        <strain evidence="8 19">PNUSAL005692</strain>
    </source>
</reference>
<keyword evidence="1" id="KW-0812">Transmembrane</keyword>
<evidence type="ECO:0000313" key="10">
    <source>
        <dbReference type="EMBL" id="HAO5922458.1"/>
    </source>
</evidence>
<comment type="caution">
    <text evidence="5">The sequence shown here is derived from an EMBL/GenBank/DDBJ whole genome shotgun (WGS) entry which is preliminary data.</text>
</comment>
<dbReference type="EMBL" id="QXLS01000005">
    <property type="protein sequence ID" value="RKA07074.1"/>
    <property type="molecule type" value="Genomic_DNA"/>
</dbReference>
<dbReference type="Proteomes" id="UP000365297">
    <property type="component" value="Unassembled WGS sequence"/>
</dbReference>
<feature type="transmembrane region" description="Helical" evidence="1">
    <location>
        <begin position="63"/>
        <end position="85"/>
    </location>
</feature>
<dbReference type="Proteomes" id="UP000489121">
    <property type="component" value="Unassembled WGS sequence"/>
</dbReference>
<evidence type="ECO:0000313" key="9">
    <source>
        <dbReference type="EMBL" id="HAA9722987.1"/>
    </source>
</evidence>
<reference evidence="10" key="7">
    <citation type="submission" date="2020-10" db="EMBL/GenBank/DDBJ databases">
        <authorList>
            <consortium name="NCBI Pathogen Detection Project"/>
        </authorList>
    </citation>
    <scope>NUCLEOTIDE SEQUENCE</scope>
    <source>
        <strain evidence="9">HPB3501</strain>
        <strain evidence="10">SFBRL218_S4</strain>
    </source>
</reference>
<dbReference type="EMBL" id="AALAQH010000010">
    <property type="protein sequence ID" value="ECX6925801.1"/>
    <property type="molecule type" value="Genomic_DNA"/>
</dbReference>
<evidence type="ECO:0000313" key="6">
    <source>
        <dbReference type="EMBL" id="EAH4372389.1"/>
    </source>
</evidence>
<evidence type="ECO:0000313" key="22">
    <source>
        <dbReference type="Proteomes" id="UP000540417"/>
    </source>
</evidence>
<dbReference type="Pfam" id="PF21846">
    <property type="entry name" value="DUF6905"/>
    <property type="match status" value="1"/>
</dbReference>
<dbReference type="EMBL" id="AABBZO010000009">
    <property type="protein sequence ID" value="EAG4462411.1"/>
    <property type="molecule type" value="Genomic_DNA"/>
</dbReference>
<evidence type="ECO:0000313" key="4">
    <source>
        <dbReference type="EMBL" id="EAG4462411.1"/>
    </source>
</evidence>
<evidence type="ECO:0000313" key="3">
    <source>
        <dbReference type="EMBL" id="EAC7481030.1"/>
    </source>
</evidence>
<dbReference type="Proteomes" id="UP000853596">
    <property type="component" value="Unassembled WGS sequence"/>
</dbReference>
<feature type="transmembrane region" description="Helical" evidence="1">
    <location>
        <begin position="31"/>
        <end position="51"/>
    </location>
</feature>
<reference evidence="20 22" key="3">
    <citation type="submission" date="2019-04" db="EMBL/GenBank/DDBJ databases">
        <authorList>
            <consortium name="GenomeTrakr: Next Generation Sequencing Network for Food Pathogen Tracability"/>
        </authorList>
    </citation>
    <scope>NUCLEOTIDE SEQUENCE [LARGE SCALE GENOMIC DNA]</scope>
    <source>
        <strain evidence="3 17">CFSAN008042</strain>
        <strain evidence="4 21">CFSAN063727</strain>
        <strain evidence="2 16">FDA00007096</strain>
        <strain evidence="7 18">FLAG-51482A</strain>
        <strain evidence="5 20">LS1344</strain>
        <strain evidence="6 22">LS1419</strain>
    </source>
</reference>
<keyword evidence="1" id="KW-1133">Transmembrane helix</keyword>
<dbReference type="EMBL" id="AABGVJ010000001">
    <property type="protein sequence ID" value="EAH4372389.1"/>
    <property type="molecule type" value="Genomic_DNA"/>
</dbReference>
<keyword evidence="1" id="KW-0472">Membrane</keyword>
<dbReference type="EMBL" id="DABXZF010000014">
    <property type="protein sequence ID" value="HAO5922458.1"/>
    <property type="molecule type" value="Genomic_DNA"/>
</dbReference>
<evidence type="ECO:0000313" key="18">
    <source>
        <dbReference type="Proteomes" id="UP000427828"/>
    </source>
</evidence>
<dbReference type="Proteomes" id="UP000427828">
    <property type="component" value="Unassembled WGS sequence"/>
</dbReference>
<dbReference type="EMBL" id="AAAJWF010000006">
    <property type="protein sequence ID" value="EAC7481030.1"/>
    <property type="molecule type" value="Genomic_DNA"/>
</dbReference>
<dbReference type="Proteomes" id="UP000844471">
    <property type="component" value="Unassembled WGS sequence"/>
</dbReference>
<reference evidence="11 23" key="6">
    <citation type="submission" date="2020-06" db="EMBL/GenBank/DDBJ databases">
        <title>Two Listeria outbreaks in Switzerland in 2018 and 2020.</title>
        <authorList>
            <person name="Stevens M.J.A."/>
            <person name="Bloemberg G."/>
            <person name="Nusch-Inderbinnen M."/>
            <person name="Stephan R."/>
        </authorList>
    </citation>
    <scope>NUCLEOTIDE SEQUENCE [LARGE SCALE GENOMIC DNA]</scope>
    <source>
        <strain evidence="11 23">N18-0707</strain>
    </source>
</reference>
<dbReference type="RefSeq" id="WP_003724280.1">
    <property type="nucleotide sequence ID" value="NC_021825.2"/>
</dbReference>
<dbReference type="EMBL" id="AAAIXK010000007">
    <property type="protein sequence ID" value="EAC5551260.1"/>
    <property type="molecule type" value="Genomic_DNA"/>
</dbReference>
<dbReference type="EMBL" id="AALGDA010000016">
    <property type="protein sequence ID" value="ECY9782751.1"/>
    <property type="molecule type" value="Genomic_DNA"/>
</dbReference>
<evidence type="ECO:0000313" key="15">
    <source>
        <dbReference type="Proteomes" id="UP000322220"/>
    </source>
</evidence>
<accession>A0A0B8RIM7</accession>
<dbReference type="InterPro" id="IPR054200">
    <property type="entry name" value="DUF6905"/>
</dbReference>
<reference evidence="13 15" key="4">
    <citation type="submission" date="2019-08" db="EMBL/GenBank/DDBJ databases">
        <title>Soil Listeria distribution.</title>
        <authorList>
            <person name="Liao J."/>
        </authorList>
    </citation>
    <scope>NUCLEOTIDE SEQUENCE [LARGE SCALE GENOMIC DNA]</scope>
    <source>
        <strain evidence="13 15">IN-RH-2-BL1</strain>
    </source>
</reference>
<dbReference type="Proteomes" id="UP000528151">
    <property type="component" value="Unassembled WGS sequence"/>
</dbReference>
<sequence>MSIGIALATIAGGFLFPFAIRMMWGKMVDEWGAIGGWMAAAFIVGTVWTINHGIPKSMIYQSGTVWVDMAVAAGIGVFTASLLTGGKFSKSIVNLAAAVVGGVLGGFLLSLFL</sequence>
<protein>
    <submittedName>
        <fullName evidence="5">Uncharacterized protein</fullName>
    </submittedName>
</protein>
<dbReference type="Proteomes" id="UP000368512">
    <property type="component" value="Unassembled WGS sequence"/>
</dbReference>
<evidence type="ECO:0000313" key="12">
    <source>
        <dbReference type="EMBL" id="RKA07074.1"/>
    </source>
</evidence>
<evidence type="ECO:0000313" key="20">
    <source>
        <dbReference type="Proteomes" id="UP000527632"/>
    </source>
</evidence>
<reference evidence="9" key="2">
    <citation type="journal article" date="2018" name="Genome Biol.">
        <title>SKESA: strategic k-mer extension for scrupulous assemblies.</title>
        <authorList>
            <person name="Souvorov A."/>
            <person name="Agarwala R."/>
            <person name="Lipman D.J."/>
        </authorList>
    </citation>
    <scope>NUCLEOTIDE SEQUENCE</scope>
    <source>
        <strain evidence="9">HPB3501</strain>
        <strain evidence="10">SFBRL218_S4</strain>
    </source>
</reference>
<dbReference type="KEGG" id="lmok:CQ02_01920"/>
<gene>
    <name evidence="2" type="ORF">ARY78_12540</name>
    <name evidence="7" type="ORF">BCZ19_14045</name>
    <name evidence="4" type="ORF">CA369_08955</name>
    <name evidence="3" type="ORF">DQ70_10100</name>
    <name evidence="12" type="ORF">DYZ80_02286</name>
    <name evidence="5" type="ORF">E5F58_04750</name>
    <name evidence="6" type="ORF">E5H26_06660</name>
    <name evidence="8" type="ORF">F6515_07055</name>
    <name evidence="13" type="ORF">FZW98_08300</name>
    <name evidence="9" type="ORF">GIH49_12665</name>
    <name evidence="11" type="ORF">HZJ64_08135</name>
    <name evidence="10" type="ORF">IP987_001648</name>
</gene>
<evidence type="ECO:0000313" key="23">
    <source>
        <dbReference type="Proteomes" id="UP000544530"/>
    </source>
</evidence>
<evidence type="ECO:0000313" key="13">
    <source>
        <dbReference type="EMBL" id="TYU53164.1"/>
    </source>
</evidence>
<dbReference type="OMA" id="PTIICSI"/>
<dbReference type="EMBL" id="VTIK01000003">
    <property type="protein sequence ID" value="TYU53164.1"/>
    <property type="molecule type" value="Genomic_DNA"/>
</dbReference>
<evidence type="ECO:0000313" key="11">
    <source>
        <dbReference type="EMBL" id="NYA01798.1"/>
    </source>
</evidence>
<name>A0A0B8RIM7_LISMN</name>
<dbReference type="Proteomes" id="UP000322220">
    <property type="component" value="Unassembled WGS sequence"/>
</dbReference>
<reference evidence="12 14" key="1">
    <citation type="journal article" date="2018" name="BMC Genomics">
        <title>Genes significantly associated with lineage II food isolates of Listeria monocytogenes.</title>
        <authorList>
            <person name="Pirone-Davies C."/>
            <person name="Chen Y."/>
            <person name="Pightling A."/>
            <person name="Ryan G."/>
            <person name="Wang Y."/>
            <person name="Yao K."/>
            <person name="Hoffmann M."/>
            <person name="Allard M.W."/>
        </authorList>
    </citation>
    <scope>NUCLEOTIDE SEQUENCE [LARGE SCALE GENOMIC DNA]</scope>
    <source>
        <strain evidence="12 14">PNUSAL000550</strain>
    </source>
</reference>
<evidence type="ECO:0000313" key="8">
    <source>
        <dbReference type="EMBL" id="ECY9782751.1"/>
    </source>
</evidence>
<dbReference type="Proteomes" id="UP000540417">
    <property type="component" value="Unassembled WGS sequence"/>
</dbReference>
<evidence type="ECO:0000313" key="2">
    <source>
        <dbReference type="EMBL" id="EAC5551260.1"/>
    </source>
</evidence>
<dbReference type="AlphaFoldDB" id="A0A0B8RIM7"/>
<organism evidence="5 20">
    <name type="scientific">Listeria monocytogenes</name>
    <dbReference type="NCBI Taxonomy" id="1639"/>
    <lineage>
        <taxon>Bacteria</taxon>
        <taxon>Bacillati</taxon>
        <taxon>Bacillota</taxon>
        <taxon>Bacilli</taxon>
        <taxon>Bacillales</taxon>
        <taxon>Listeriaceae</taxon>
        <taxon>Listeria</taxon>
    </lineage>
</organism>
<dbReference type="Proteomes" id="UP000272537">
    <property type="component" value="Unassembled WGS sequence"/>
</dbReference>
<evidence type="ECO:0000313" key="21">
    <source>
        <dbReference type="Proteomes" id="UP000528151"/>
    </source>
</evidence>
<dbReference type="Proteomes" id="UP000527632">
    <property type="component" value="Unassembled WGS sequence"/>
</dbReference>
<evidence type="ECO:0000313" key="17">
    <source>
        <dbReference type="Proteomes" id="UP000368512"/>
    </source>
</evidence>
<dbReference type="EMBL" id="JACAVN010000004">
    <property type="protein sequence ID" value="NYA01798.1"/>
    <property type="molecule type" value="Genomic_DNA"/>
</dbReference>
<evidence type="ECO:0000256" key="1">
    <source>
        <dbReference type="SAM" id="Phobius"/>
    </source>
</evidence>
<evidence type="ECO:0000313" key="16">
    <source>
        <dbReference type="Proteomes" id="UP000365297"/>
    </source>
</evidence>
<feature type="transmembrane region" description="Helical" evidence="1">
    <location>
        <begin position="92"/>
        <end position="112"/>
    </location>
</feature>
<evidence type="ECO:0000313" key="19">
    <source>
        <dbReference type="Proteomes" id="UP000489121"/>
    </source>
</evidence>
<dbReference type="Proteomes" id="UP000544530">
    <property type="component" value="Unassembled WGS sequence"/>
</dbReference>
<dbReference type="KEGG" id="lmv:Y193_14040"/>
<evidence type="ECO:0000313" key="5">
    <source>
        <dbReference type="EMBL" id="EAH4241312.1"/>
    </source>
</evidence>